<sequence length="192" mass="20983">MILGTACALARVNGLDGLTIGVLANAVGMSKSGVFAHFGSREDLQLAVLDTTAQRFVQQVIEPAALQPAGLPQLRAIVDRWFDWIRHERNGGGCLFTAAASEFDDQPGPVRAHLARQQARWRGYLSRVIDQAVSAGELAADTDPAQLAFEITGFAMVLHHDSGLFDYTEARMRGLRAFERLITPFIPPRNAR</sequence>
<dbReference type="Proteomes" id="UP001301653">
    <property type="component" value="Unassembled WGS sequence"/>
</dbReference>
<protein>
    <submittedName>
        <fullName evidence="6">TetR/AcrR family transcriptional regulator</fullName>
    </submittedName>
</protein>
<comment type="caution">
    <text evidence="6">The sequence shown here is derived from an EMBL/GenBank/DDBJ whole genome shotgun (WGS) entry which is preliminary data.</text>
</comment>
<dbReference type="SUPFAM" id="SSF46689">
    <property type="entry name" value="Homeodomain-like"/>
    <property type="match status" value="1"/>
</dbReference>
<name>A0ABU5V8W2_9GAMM</name>
<keyword evidence="2 4" id="KW-0238">DNA-binding</keyword>
<keyword evidence="1" id="KW-0805">Transcription regulation</keyword>
<gene>
    <name evidence="6" type="ORF">VA603_13155</name>
</gene>
<keyword evidence="3" id="KW-0804">Transcription</keyword>
<dbReference type="Pfam" id="PF16925">
    <property type="entry name" value="TetR_C_13"/>
    <property type="match status" value="1"/>
</dbReference>
<organism evidence="6 7">
    <name type="scientific">Stenotrophomonas capsici</name>
    <dbReference type="NCBI Taxonomy" id="3110230"/>
    <lineage>
        <taxon>Bacteria</taxon>
        <taxon>Pseudomonadati</taxon>
        <taxon>Pseudomonadota</taxon>
        <taxon>Gammaproteobacteria</taxon>
        <taxon>Lysobacterales</taxon>
        <taxon>Lysobacteraceae</taxon>
        <taxon>Stenotrophomonas</taxon>
    </lineage>
</organism>
<dbReference type="InterPro" id="IPR001647">
    <property type="entry name" value="HTH_TetR"/>
</dbReference>
<evidence type="ECO:0000313" key="7">
    <source>
        <dbReference type="Proteomes" id="UP001301653"/>
    </source>
</evidence>
<dbReference type="RefSeq" id="WP_323439121.1">
    <property type="nucleotide sequence ID" value="NZ_JAYFUH010000248.1"/>
</dbReference>
<reference evidence="6 7" key="1">
    <citation type="submission" date="2023-12" db="EMBL/GenBank/DDBJ databases">
        <title>Stenotrophomonas guangdongensis sp. nov., isolated from wilted pepper plants (Capsicum annuum).</title>
        <authorList>
            <person name="Qiu M."/>
            <person name="Li Y."/>
            <person name="Liu Q."/>
            <person name="Zhang X."/>
            <person name="Huang Y."/>
            <person name="Guo R."/>
            <person name="Hu M."/>
            <person name="Zhou J."/>
            <person name="Zhou X."/>
        </authorList>
    </citation>
    <scope>NUCLEOTIDE SEQUENCE [LARGE SCALE GENOMIC DNA]</scope>
    <source>
        <strain evidence="6 7">MH1</strain>
    </source>
</reference>
<evidence type="ECO:0000259" key="5">
    <source>
        <dbReference type="PROSITE" id="PS50977"/>
    </source>
</evidence>
<evidence type="ECO:0000256" key="3">
    <source>
        <dbReference type="ARBA" id="ARBA00023163"/>
    </source>
</evidence>
<dbReference type="PANTHER" id="PTHR47506">
    <property type="entry name" value="TRANSCRIPTIONAL REGULATORY PROTEIN"/>
    <property type="match status" value="1"/>
</dbReference>
<dbReference type="Gene3D" id="1.10.357.10">
    <property type="entry name" value="Tetracycline Repressor, domain 2"/>
    <property type="match status" value="1"/>
</dbReference>
<dbReference type="Pfam" id="PF00440">
    <property type="entry name" value="TetR_N"/>
    <property type="match status" value="1"/>
</dbReference>
<dbReference type="SUPFAM" id="SSF48498">
    <property type="entry name" value="Tetracyclin repressor-like, C-terminal domain"/>
    <property type="match status" value="1"/>
</dbReference>
<dbReference type="InterPro" id="IPR011075">
    <property type="entry name" value="TetR_C"/>
</dbReference>
<keyword evidence="7" id="KW-1185">Reference proteome</keyword>
<dbReference type="PANTHER" id="PTHR47506:SF6">
    <property type="entry name" value="HTH-TYPE TRANSCRIPTIONAL REPRESSOR NEMR"/>
    <property type="match status" value="1"/>
</dbReference>
<dbReference type="EMBL" id="JAYFUH010000248">
    <property type="protein sequence ID" value="MEA5668490.1"/>
    <property type="molecule type" value="Genomic_DNA"/>
</dbReference>
<feature type="domain" description="HTH tetR-type" evidence="5">
    <location>
        <begin position="1"/>
        <end position="56"/>
    </location>
</feature>
<proteinExistence type="predicted"/>
<dbReference type="InterPro" id="IPR036271">
    <property type="entry name" value="Tet_transcr_reg_TetR-rel_C_sf"/>
</dbReference>
<accession>A0ABU5V8W2</accession>
<dbReference type="Gene3D" id="1.10.10.60">
    <property type="entry name" value="Homeodomain-like"/>
    <property type="match status" value="1"/>
</dbReference>
<dbReference type="InterPro" id="IPR009057">
    <property type="entry name" value="Homeodomain-like_sf"/>
</dbReference>
<evidence type="ECO:0000313" key="6">
    <source>
        <dbReference type="EMBL" id="MEA5668490.1"/>
    </source>
</evidence>
<dbReference type="PROSITE" id="PS50977">
    <property type="entry name" value="HTH_TETR_2"/>
    <property type="match status" value="1"/>
</dbReference>
<feature type="DNA-binding region" description="H-T-H motif" evidence="4">
    <location>
        <begin position="19"/>
        <end position="38"/>
    </location>
</feature>
<evidence type="ECO:0000256" key="2">
    <source>
        <dbReference type="ARBA" id="ARBA00023125"/>
    </source>
</evidence>
<evidence type="ECO:0000256" key="1">
    <source>
        <dbReference type="ARBA" id="ARBA00023015"/>
    </source>
</evidence>
<evidence type="ECO:0000256" key="4">
    <source>
        <dbReference type="PROSITE-ProRule" id="PRU00335"/>
    </source>
</evidence>